<comment type="caution">
    <text evidence="3">The sequence shown here is derived from an EMBL/GenBank/DDBJ whole genome shotgun (WGS) entry which is preliminary data.</text>
</comment>
<feature type="transmembrane region" description="Helical" evidence="1">
    <location>
        <begin position="156"/>
        <end position="179"/>
    </location>
</feature>
<dbReference type="PROSITE" id="PS50106">
    <property type="entry name" value="PDZ"/>
    <property type="match status" value="1"/>
</dbReference>
<dbReference type="SUPFAM" id="SSF50156">
    <property type="entry name" value="PDZ domain-like"/>
    <property type="match status" value="1"/>
</dbReference>
<dbReference type="InterPro" id="IPR036034">
    <property type="entry name" value="PDZ_sf"/>
</dbReference>
<feature type="domain" description="PDZ" evidence="2">
    <location>
        <begin position="244"/>
        <end position="325"/>
    </location>
</feature>
<organism evidence="3 4">
    <name type="scientific">Chaetoceros tenuissimus</name>
    <dbReference type="NCBI Taxonomy" id="426638"/>
    <lineage>
        <taxon>Eukaryota</taxon>
        <taxon>Sar</taxon>
        <taxon>Stramenopiles</taxon>
        <taxon>Ochrophyta</taxon>
        <taxon>Bacillariophyta</taxon>
        <taxon>Coscinodiscophyceae</taxon>
        <taxon>Chaetocerotophycidae</taxon>
        <taxon>Chaetocerotales</taxon>
        <taxon>Chaetocerotaceae</taxon>
        <taxon>Chaetoceros</taxon>
    </lineage>
</organism>
<dbReference type="Gene3D" id="2.30.42.10">
    <property type="match status" value="1"/>
</dbReference>
<dbReference type="Proteomes" id="UP001054902">
    <property type="component" value="Unassembled WGS sequence"/>
</dbReference>
<evidence type="ECO:0000313" key="4">
    <source>
        <dbReference type="Proteomes" id="UP001054902"/>
    </source>
</evidence>
<dbReference type="AlphaFoldDB" id="A0AAD3CQ27"/>
<dbReference type="EMBL" id="BLLK01000029">
    <property type="protein sequence ID" value="GFH48719.1"/>
    <property type="molecule type" value="Genomic_DNA"/>
</dbReference>
<dbReference type="InterPro" id="IPR001478">
    <property type="entry name" value="PDZ"/>
</dbReference>
<sequence>MKKNIDANKKLWTWRSSLIDHVRLLVRLPTLLLVPFILTPDEVETVQLAVASSNSCNLSKVWHEHMQHISGVEVTGQKEMFKIYGRHFGISDGTSVSVEDLYHSLEYSNSVFVAKAAEAVAHQQMWLDLLGNTILAFMRGTIKCSKREEQSLAFEILFFIYYSSIYLLLVFMASLLQYVPTDSVIAYNTISIITTLFSIIYIVPYGFLGVLMLPIYIFSGKEANPLPSRQDYSSIDEEIPGTFTIDLVKPKQDTKVGMRFGSNSAGCVMITHIKPQTIASNSDLAVGDVVFSINGRSLVNVSPKLAARILLNSSGVVTIVASHTDASIFDEEATV</sequence>
<dbReference type="SMART" id="SM00228">
    <property type="entry name" value="PDZ"/>
    <property type="match status" value="1"/>
</dbReference>
<evidence type="ECO:0000313" key="3">
    <source>
        <dbReference type="EMBL" id="GFH48719.1"/>
    </source>
</evidence>
<feature type="transmembrane region" description="Helical" evidence="1">
    <location>
        <begin position="185"/>
        <end position="218"/>
    </location>
</feature>
<proteinExistence type="predicted"/>
<keyword evidence="1" id="KW-0812">Transmembrane</keyword>
<protein>
    <recommendedName>
        <fullName evidence="2">PDZ domain-containing protein</fullName>
    </recommendedName>
</protein>
<keyword evidence="1" id="KW-0472">Membrane</keyword>
<reference evidence="3 4" key="1">
    <citation type="journal article" date="2021" name="Sci. Rep.">
        <title>The genome of the diatom Chaetoceros tenuissimus carries an ancient integrated fragment of an extant virus.</title>
        <authorList>
            <person name="Hongo Y."/>
            <person name="Kimura K."/>
            <person name="Takaki Y."/>
            <person name="Yoshida Y."/>
            <person name="Baba S."/>
            <person name="Kobayashi G."/>
            <person name="Nagasaki K."/>
            <person name="Hano T."/>
            <person name="Tomaru Y."/>
        </authorList>
    </citation>
    <scope>NUCLEOTIDE SEQUENCE [LARGE SCALE GENOMIC DNA]</scope>
    <source>
        <strain evidence="3 4">NIES-3715</strain>
    </source>
</reference>
<evidence type="ECO:0000256" key="1">
    <source>
        <dbReference type="SAM" id="Phobius"/>
    </source>
</evidence>
<keyword evidence="1" id="KW-1133">Transmembrane helix</keyword>
<dbReference type="Pfam" id="PF00595">
    <property type="entry name" value="PDZ"/>
    <property type="match status" value="1"/>
</dbReference>
<name>A0AAD3CQ27_9STRA</name>
<keyword evidence="4" id="KW-1185">Reference proteome</keyword>
<gene>
    <name evidence="3" type="ORF">CTEN210_05195</name>
</gene>
<dbReference type="CDD" id="cd00136">
    <property type="entry name" value="PDZ_canonical"/>
    <property type="match status" value="1"/>
</dbReference>
<accession>A0AAD3CQ27</accession>
<evidence type="ECO:0000259" key="2">
    <source>
        <dbReference type="PROSITE" id="PS50106"/>
    </source>
</evidence>